<keyword evidence="2" id="KW-1133">Transmembrane helix</keyword>
<dbReference type="InterPro" id="IPR054467">
    <property type="entry name" value="YkoP-like_dom"/>
</dbReference>
<sequence length="488" mass="56731">MEIILWIGFYFFSFYALIPALISRIFGFRVFLRGRTEREIALTFDDGPDPDYTPKLLDLLKRYGAKATFFVVGSHAEQWPEVVARIHREGHVIGIHNYVHHSNWLMRPKTVKKQIERTSEIINRITGVRPHYYRPPWGIVNIFDYRRLGHLQIVLWTSIFGDWRKRMGADRLYRRMRQKLRPGEVFVLHDCGRTFGADIEAPAQTIVALERILQDGQQAGYRFVGVDEMISLTENYQKTRRPDAMAASDSGTEERPKPAELRKPAHRIGPWKKVVVSVWMLWEKLFHVMFRLQKVGDDDKFNFRIRKYTGPAVQLRDNKRLNPGDLVMEMHFENRMLFDMGMSSRSSVHTAIRLIREVEGILPHMARALDYAPNGDRVKALYGVSMIHRGSEGLGFQTFELPRGVFSWMTNLYLRFMLSVINPEGGKRVKDYGERLTARMLIMERDDLLSWKDRTGKQRPSRSARSNVPEAAVSREPGINPDQLGHSM</sequence>
<dbReference type="CDD" id="cd10959">
    <property type="entry name" value="CE4_NodB_like_3"/>
    <property type="match status" value="1"/>
</dbReference>
<dbReference type="GO" id="GO:0016810">
    <property type="term" value="F:hydrolase activity, acting on carbon-nitrogen (but not peptide) bonds"/>
    <property type="evidence" value="ECO:0007669"/>
    <property type="project" value="InterPro"/>
</dbReference>
<accession>A0A4U0FF75</accession>
<dbReference type="Proteomes" id="UP000309673">
    <property type="component" value="Unassembled WGS sequence"/>
</dbReference>
<reference evidence="4 5" key="1">
    <citation type="submission" date="2019-04" db="EMBL/GenBank/DDBJ databases">
        <title>Cohnella sp. nov., isolated from soil.</title>
        <authorList>
            <person name="Kim W."/>
        </authorList>
    </citation>
    <scope>NUCLEOTIDE SEQUENCE [LARGE SCALE GENOMIC DNA]</scope>
    <source>
        <strain evidence="4 5">CAU 1483</strain>
    </source>
</reference>
<evidence type="ECO:0000256" key="2">
    <source>
        <dbReference type="SAM" id="Phobius"/>
    </source>
</evidence>
<keyword evidence="2" id="KW-0472">Membrane</keyword>
<dbReference type="Pfam" id="PF22790">
    <property type="entry name" value="YkoP"/>
    <property type="match status" value="1"/>
</dbReference>
<feature type="domain" description="NodB homology" evidence="3">
    <location>
        <begin position="38"/>
        <end position="224"/>
    </location>
</feature>
<evidence type="ECO:0000256" key="1">
    <source>
        <dbReference type="SAM" id="MobiDB-lite"/>
    </source>
</evidence>
<evidence type="ECO:0000313" key="4">
    <source>
        <dbReference type="EMBL" id="TJY43507.1"/>
    </source>
</evidence>
<dbReference type="OrthoDB" id="2649545at2"/>
<dbReference type="PANTHER" id="PTHR10587:SF137">
    <property type="entry name" value="4-DEOXY-4-FORMAMIDO-L-ARABINOSE-PHOSPHOUNDECAPRENOL DEFORMYLASE ARND-RELATED"/>
    <property type="match status" value="1"/>
</dbReference>
<dbReference type="Gene3D" id="3.20.20.370">
    <property type="entry name" value="Glycoside hydrolase/deacetylase"/>
    <property type="match status" value="1"/>
</dbReference>
<keyword evidence="2" id="KW-0812">Transmembrane</keyword>
<protein>
    <submittedName>
        <fullName evidence="4">Polysaccharide deacetylase family protein</fullName>
    </submittedName>
</protein>
<dbReference type="EMBL" id="SUPK01000002">
    <property type="protein sequence ID" value="TJY43507.1"/>
    <property type="molecule type" value="Genomic_DNA"/>
</dbReference>
<dbReference type="PROSITE" id="PS51677">
    <property type="entry name" value="NODB"/>
    <property type="match status" value="1"/>
</dbReference>
<dbReference type="InterPro" id="IPR002509">
    <property type="entry name" value="NODB_dom"/>
</dbReference>
<dbReference type="Pfam" id="PF01522">
    <property type="entry name" value="Polysacc_deac_1"/>
    <property type="match status" value="1"/>
</dbReference>
<feature type="region of interest" description="Disordered" evidence="1">
    <location>
        <begin position="240"/>
        <end position="261"/>
    </location>
</feature>
<keyword evidence="5" id="KW-1185">Reference proteome</keyword>
<dbReference type="InterPro" id="IPR050248">
    <property type="entry name" value="Polysacc_deacetylase_ArnD"/>
</dbReference>
<dbReference type="RefSeq" id="WP_136776869.1">
    <property type="nucleotide sequence ID" value="NZ_SUPK01000002.1"/>
</dbReference>
<dbReference type="InterPro" id="IPR011330">
    <property type="entry name" value="Glyco_hydro/deAcase_b/a-brl"/>
</dbReference>
<feature type="transmembrane region" description="Helical" evidence="2">
    <location>
        <begin position="6"/>
        <end position="26"/>
    </location>
</feature>
<name>A0A4U0FF75_9BACL</name>
<feature type="region of interest" description="Disordered" evidence="1">
    <location>
        <begin position="452"/>
        <end position="488"/>
    </location>
</feature>
<evidence type="ECO:0000313" key="5">
    <source>
        <dbReference type="Proteomes" id="UP000309673"/>
    </source>
</evidence>
<evidence type="ECO:0000259" key="3">
    <source>
        <dbReference type="PROSITE" id="PS51677"/>
    </source>
</evidence>
<dbReference type="PANTHER" id="PTHR10587">
    <property type="entry name" value="GLYCOSYL TRANSFERASE-RELATED"/>
    <property type="match status" value="1"/>
</dbReference>
<comment type="caution">
    <text evidence="4">The sequence shown here is derived from an EMBL/GenBank/DDBJ whole genome shotgun (WGS) entry which is preliminary data.</text>
</comment>
<dbReference type="AlphaFoldDB" id="A0A4U0FF75"/>
<organism evidence="4 5">
    <name type="scientific">Cohnella pontilimi</name>
    <dbReference type="NCBI Taxonomy" id="2564100"/>
    <lineage>
        <taxon>Bacteria</taxon>
        <taxon>Bacillati</taxon>
        <taxon>Bacillota</taxon>
        <taxon>Bacilli</taxon>
        <taxon>Bacillales</taxon>
        <taxon>Paenibacillaceae</taxon>
        <taxon>Cohnella</taxon>
    </lineage>
</organism>
<feature type="compositionally biased region" description="Basic and acidic residues" evidence="1">
    <location>
        <begin position="252"/>
        <end position="261"/>
    </location>
</feature>
<proteinExistence type="predicted"/>
<gene>
    <name evidence="4" type="ORF">E5161_06410</name>
</gene>
<dbReference type="GO" id="GO:0005975">
    <property type="term" value="P:carbohydrate metabolic process"/>
    <property type="evidence" value="ECO:0007669"/>
    <property type="project" value="InterPro"/>
</dbReference>
<dbReference type="SUPFAM" id="SSF88713">
    <property type="entry name" value="Glycoside hydrolase/deacetylase"/>
    <property type="match status" value="1"/>
</dbReference>